<feature type="domain" description="CUB" evidence="6">
    <location>
        <begin position="149"/>
        <end position="268"/>
    </location>
</feature>
<feature type="compositionally biased region" description="Polar residues" evidence="4">
    <location>
        <begin position="459"/>
        <end position="472"/>
    </location>
</feature>
<accession>A0AAE1NK90</accession>
<feature type="compositionally biased region" description="Basic and acidic residues" evidence="4">
    <location>
        <begin position="550"/>
        <end position="563"/>
    </location>
</feature>
<dbReference type="InterPro" id="IPR036055">
    <property type="entry name" value="LDL_receptor-like_sf"/>
</dbReference>
<dbReference type="EMBL" id="JAWZYT010005141">
    <property type="protein sequence ID" value="KAK4291463.1"/>
    <property type="molecule type" value="Genomic_DNA"/>
</dbReference>
<evidence type="ECO:0000313" key="8">
    <source>
        <dbReference type="Proteomes" id="UP001292094"/>
    </source>
</evidence>
<dbReference type="Pfam" id="PF00057">
    <property type="entry name" value="Ldl_recept_a"/>
    <property type="match status" value="1"/>
</dbReference>
<feature type="compositionally biased region" description="Pro residues" evidence="4">
    <location>
        <begin position="476"/>
        <end position="510"/>
    </location>
</feature>
<dbReference type="Gene3D" id="2.60.120.290">
    <property type="entry name" value="Spermadhesin, CUB domain"/>
    <property type="match status" value="2"/>
</dbReference>
<dbReference type="PROSITE" id="PS01209">
    <property type="entry name" value="LDLRA_1"/>
    <property type="match status" value="1"/>
</dbReference>
<keyword evidence="2 3" id="KW-1015">Disulfide bond</keyword>
<dbReference type="InterPro" id="IPR000859">
    <property type="entry name" value="CUB_dom"/>
</dbReference>
<comment type="caution">
    <text evidence="7">The sequence shown here is derived from an EMBL/GenBank/DDBJ whole genome shotgun (WGS) entry which is preliminary data.</text>
</comment>
<dbReference type="InterPro" id="IPR023415">
    <property type="entry name" value="LDLR_class-A_CS"/>
</dbReference>
<keyword evidence="5" id="KW-1133">Transmembrane helix</keyword>
<feature type="non-terminal residue" evidence="7">
    <location>
        <position position="580"/>
    </location>
</feature>
<feature type="region of interest" description="Disordered" evidence="4">
    <location>
        <begin position="372"/>
        <end position="580"/>
    </location>
</feature>
<name>A0AAE1NK90_9EUCA</name>
<evidence type="ECO:0000256" key="2">
    <source>
        <dbReference type="ARBA" id="ARBA00023157"/>
    </source>
</evidence>
<dbReference type="SMART" id="SM00192">
    <property type="entry name" value="LDLa"/>
    <property type="match status" value="1"/>
</dbReference>
<evidence type="ECO:0000256" key="3">
    <source>
        <dbReference type="PROSITE-ProRule" id="PRU00124"/>
    </source>
</evidence>
<dbReference type="InterPro" id="IPR002172">
    <property type="entry name" value="LDrepeatLR_classA_rpt"/>
</dbReference>
<dbReference type="SUPFAM" id="SSF57424">
    <property type="entry name" value="LDL receptor-like module"/>
    <property type="match status" value="1"/>
</dbReference>
<evidence type="ECO:0000259" key="6">
    <source>
        <dbReference type="PROSITE" id="PS01180"/>
    </source>
</evidence>
<dbReference type="PANTHER" id="PTHR24251">
    <property type="entry name" value="OVOCHYMASE-RELATED"/>
    <property type="match status" value="1"/>
</dbReference>
<feature type="domain" description="CUB" evidence="6">
    <location>
        <begin position="16"/>
        <end position="131"/>
    </location>
</feature>
<keyword evidence="8" id="KW-1185">Reference proteome</keyword>
<dbReference type="PROSITE" id="PS01180">
    <property type="entry name" value="CUB"/>
    <property type="match status" value="2"/>
</dbReference>
<dbReference type="PANTHER" id="PTHR24251:SF28">
    <property type="entry name" value="NEUROPILIN AND TOLLOID-LIKE, ISOFORM B"/>
    <property type="match status" value="1"/>
</dbReference>
<dbReference type="CDD" id="cd00112">
    <property type="entry name" value="LDLa"/>
    <property type="match status" value="1"/>
</dbReference>
<keyword evidence="1" id="KW-0677">Repeat</keyword>
<gene>
    <name evidence="7" type="ORF">Pmani_035713</name>
</gene>
<evidence type="ECO:0000256" key="1">
    <source>
        <dbReference type="ARBA" id="ARBA00022737"/>
    </source>
</evidence>
<organism evidence="7 8">
    <name type="scientific">Petrolisthes manimaculis</name>
    <dbReference type="NCBI Taxonomy" id="1843537"/>
    <lineage>
        <taxon>Eukaryota</taxon>
        <taxon>Metazoa</taxon>
        <taxon>Ecdysozoa</taxon>
        <taxon>Arthropoda</taxon>
        <taxon>Crustacea</taxon>
        <taxon>Multicrustacea</taxon>
        <taxon>Malacostraca</taxon>
        <taxon>Eumalacostraca</taxon>
        <taxon>Eucarida</taxon>
        <taxon>Decapoda</taxon>
        <taxon>Pleocyemata</taxon>
        <taxon>Anomura</taxon>
        <taxon>Galatheoidea</taxon>
        <taxon>Porcellanidae</taxon>
        <taxon>Petrolisthes</taxon>
    </lineage>
</organism>
<dbReference type="CDD" id="cd00041">
    <property type="entry name" value="CUB"/>
    <property type="match status" value="2"/>
</dbReference>
<dbReference type="Gene3D" id="2.40.128.620">
    <property type="match status" value="1"/>
</dbReference>
<keyword evidence="5" id="KW-0472">Membrane</keyword>
<feature type="disulfide bond" evidence="3">
    <location>
        <begin position="281"/>
        <end position="293"/>
    </location>
</feature>
<dbReference type="SUPFAM" id="SSF49854">
    <property type="entry name" value="Spermadhesin, CUB domain"/>
    <property type="match status" value="2"/>
</dbReference>
<feature type="transmembrane region" description="Helical" evidence="5">
    <location>
        <begin position="331"/>
        <end position="354"/>
    </location>
</feature>
<dbReference type="SMART" id="SM00042">
    <property type="entry name" value="CUB"/>
    <property type="match status" value="2"/>
</dbReference>
<keyword evidence="5" id="KW-0812">Transmembrane</keyword>
<dbReference type="PROSITE" id="PS50068">
    <property type="entry name" value="LDLRA_2"/>
    <property type="match status" value="1"/>
</dbReference>
<dbReference type="FunFam" id="2.60.120.290:FF:000013">
    <property type="entry name" value="Membrane frizzled-related protein"/>
    <property type="match status" value="1"/>
</dbReference>
<reference evidence="7" key="1">
    <citation type="submission" date="2023-11" db="EMBL/GenBank/DDBJ databases">
        <title>Genome assemblies of two species of porcelain crab, Petrolisthes cinctipes and Petrolisthes manimaculis (Anomura: Porcellanidae).</title>
        <authorList>
            <person name="Angst P."/>
        </authorList>
    </citation>
    <scope>NUCLEOTIDE SEQUENCE</scope>
    <source>
        <strain evidence="7">PB745_02</strain>
        <tissue evidence="7">Gill</tissue>
    </source>
</reference>
<feature type="disulfide bond" evidence="3">
    <location>
        <begin position="288"/>
        <end position="306"/>
    </location>
</feature>
<dbReference type="Proteomes" id="UP001292094">
    <property type="component" value="Unassembled WGS sequence"/>
</dbReference>
<feature type="compositionally biased region" description="Acidic residues" evidence="4">
    <location>
        <begin position="426"/>
        <end position="445"/>
    </location>
</feature>
<proteinExistence type="predicted"/>
<evidence type="ECO:0000256" key="4">
    <source>
        <dbReference type="SAM" id="MobiDB-lite"/>
    </source>
</evidence>
<protein>
    <recommendedName>
        <fullName evidence="6">CUB domain-containing protein</fullName>
    </recommendedName>
</protein>
<dbReference type="Pfam" id="PF00431">
    <property type="entry name" value="CUB"/>
    <property type="match status" value="2"/>
</dbReference>
<sequence>LNIRSVEQDQEEDKRCELFSQPNNSTREFFSPMYPDNYPKSISCTLQLKAEFGSIIWIDFRDVFHLEPSDNCKHDSLEIRDGPHGYSDFMGKYCMNNFPPRITSKGPYLWLRFVSDDTIEYQGFRAVWGYKKIKQSSRPGERVTRIDPCEFQMSGVQQGFISHEDIPLEQRNYVNDNDKNLDCVWKVTVEEHQKIYVSFDTFKLKEPNECVSNFVDIFGGVTLIKDRLKHYCGSIADSLVTPKNVMHFRFFAQKRALSSLFNVTVTALSNSSMTTDGNHVCQRNEFYCDDATCIHNSLKCNGIPNCRNDFDEEDECNTNQGKGFNIRSEHIIIILTLGCSLLGGMCFTMCFNCIRKLIRDGRQIHENIRRSREQLEERSQRSQSLSVTASPQAAHRSPHMALNDPGPWYISDVKTNGHPCIRPESEESETDEEEEEEDDEEEELEGSCVEMRDCECQTRDSLLTQQRDSGQTHLPLTPPPPPPPNRRPPGLPPLSPMPPPSVPTPPPPPGTHYGRAPDHYGTGGTYSRSPRHADPYEVEDTSDDPYTQRYRAEAVIEMKERGQYEPSKAPKTTPDVLATH</sequence>
<evidence type="ECO:0000313" key="7">
    <source>
        <dbReference type="EMBL" id="KAK4291463.1"/>
    </source>
</evidence>
<dbReference type="InterPro" id="IPR035914">
    <property type="entry name" value="Sperma_CUB_dom_sf"/>
</dbReference>
<dbReference type="AlphaFoldDB" id="A0AAE1NK90"/>
<comment type="caution">
    <text evidence="3">Lacks conserved residue(s) required for the propagation of feature annotation.</text>
</comment>
<evidence type="ECO:0000256" key="5">
    <source>
        <dbReference type="SAM" id="Phobius"/>
    </source>
</evidence>